<evidence type="ECO:0000313" key="3">
    <source>
        <dbReference type="EMBL" id="EAR10318.1"/>
    </source>
</evidence>
<evidence type="ECO:0000259" key="2">
    <source>
        <dbReference type="Pfam" id="PF00561"/>
    </source>
</evidence>
<dbReference type="GO" id="GO:0016787">
    <property type="term" value="F:hydrolase activity"/>
    <property type="evidence" value="ECO:0007669"/>
    <property type="project" value="UniProtKB-KW"/>
</dbReference>
<reference evidence="3 4" key="1">
    <citation type="submission" date="2006-02" db="EMBL/GenBank/DDBJ databases">
        <authorList>
            <person name="Pinhassi J."/>
            <person name="Pedros-Alio C."/>
            <person name="Ferriera S."/>
            <person name="Johnson J."/>
            <person name="Kravitz S."/>
            <person name="Halpern A."/>
            <person name="Remington K."/>
            <person name="Beeson K."/>
            <person name="Tran B."/>
            <person name="Rogers Y.-H."/>
            <person name="Friedman R."/>
            <person name="Venter J.C."/>
        </authorList>
    </citation>
    <scope>NUCLEOTIDE SEQUENCE [LARGE SCALE GENOMIC DNA]</scope>
    <source>
        <strain evidence="3 4">MED297</strain>
    </source>
</reference>
<sequence length="254" mass="28411">MLHSESFGQGPDIIFLHGLFGAGDNWRSIGRALSEQFRIHLLDLPNHGRSPWTDNPDLPSLAESVADWADQQGLTRYHLLGHSMGGKVAMQMALNEYANQIDRLIIVDIAPKAYAPHHQDVFAGLHAIDFDSVKDRKAVDAQLTPYVQDAGIRQFLLKSLYKKDNRLAWRFNVDVLENKYDAVACAPEVTQPFNGPTLFIKGMNSKYIEAQDQDTIQTLFPEARAKLIEGAGHWPHAEKPAAFKQILEGFLGPN</sequence>
<dbReference type="RefSeq" id="WP_008046491.1">
    <property type="nucleotide sequence ID" value="NZ_CH724153.1"/>
</dbReference>
<keyword evidence="1 3" id="KW-0378">Hydrolase</keyword>
<dbReference type="EMBL" id="AAOE01000004">
    <property type="protein sequence ID" value="EAR10318.1"/>
    <property type="molecule type" value="Genomic_DNA"/>
</dbReference>
<keyword evidence="3" id="KW-0012">Acyltransferase</keyword>
<dbReference type="SUPFAM" id="SSF53474">
    <property type="entry name" value="alpha/beta-Hydrolases"/>
    <property type="match status" value="1"/>
</dbReference>
<keyword evidence="4" id="KW-1185">Reference proteome</keyword>
<evidence type="ECO:0000256" key="1">
    <source>
        <dbReference type="ARBA" id="ARBA00022801"/>
    </source>
</evidence>
<proteinExistence type="predicted"/>
<dbReference type="PANTHER" id="PTHR46118">
    <property type="entry name" value="PROTEIN ABHD11"/>
    <property type="match status" value="1"/>
</dbReference>
<dbReference type="STRING" id="314283.MED297_00815"/>
<dbReference type="OrthoDB" id="9808398at2"/>
<dbReference type="Proteomes" id="UP000005953">
    <property type="component" value="Unassembled WGS sequence"/>
</dbReference>
<evidence type="ECO:0000313" key="4">
    <source>
        <dbReference type="Proteomes" id="UP000005953"/>
    </source>
</evidence>
<accession>A4BBI3</accession>
<dbReference type="Gene3D" id="3.40.50.1820">
    <property type="entry name" value="alpha/beta hydrolase"/>
    <property type="match status" value="1"/>
</dbReference>
<comment type="caution">
    <text evidence="3">The sequence shown here is derived from an EMBL/GenBank/DDBJ whole genome shotgun (WGS) entry which is preliminary data.</text>
</comment>
<dbReference type="GO" id="GO:0016746">
    <property type="term" value="F:acyltransferase activity"/>
    <property type="evidence" value="ECO:0007669"/>
    <property type="project" value="UniProtKB-KW"/>
</dbReference>
<dbReference type="HOGENOM" id="CLU_020336_53_1_6"/>
<dbReference type="PANTHER" id="PTHR46118:SF4">
    <property type="entry name" value="PROTEIN ABHD11"/>
    <property type="match status" value="1"/>
</dbReference>
<keyword evidence="3" id="KW-0808">Transferase</keyword>
<dbReference type="InterPro" id="IPR000073">
    <property type="entry name" value="AB_hydrolase_1"/>
</dbReference>
<dbReference type="AlphaFoldDB" id="A4BBI3"/>
<dbReference type="PRINTS" id="PR00111">
    <property type="entry name" value="ABHYDROLASE"/>
</dbReference>
<gene>
    <name evidence="3" type="ORF">MED297_00815</name>
</gene>
<feature type="domain" description="AB hydrolase-1" evidence="2">
    <location>
        <begin position="13"/>
        <end position="240"/>
    </location>
</feature>
<dbReference type="Pfam" id="PF00561">
    <property type="entry name" value="Abhydrolase_1"/>
    <property type="match status" value="1"/>
</dbReference>
<protein>
    <submittedName>
        <fullName evidence="3">Predicted Hydrolase or acyltransferase (Alpha/beta hydrolase superfamily) protein</fullName>
    </submittedName>
</protein>
<dbReference type="InterPro" id="IPR029058">
    <property type="entry name" value="AB_hydrolase_fold"/>
</dbReference>
<name>A4BBI3_9GAMM</name>
<organism evidence="3 4">
    <name type="scientific">Reinekea blandensis MED297</name>
    <dbReference type="NCBI Taxonomy" id="314283"/>
    <lineage>
        <taxon>Bacteria</taxon>
        <taxon>Pseudomonadati</taxon>
        <taxon>Pseudomonadota</taxon>
        <taxon>Gammaproteobacteria</taxon>
        <taxon>Oceanospirillales</taxon>
        <taxon>Saccharospirillaceae</taxon>
        <taxon>Reinekea</taxon>
    </lineage>
</organism>